<name>A0A1M7G1L3_9BACT</name>
<dbReference type="InterPro" id="IPR013610">
    <property type="entry name" value="ArdC_N"/>
</dbReference>
<evidence type="ECO:0000256" key="1">
    <source>
        <dbReference type="SAM" id="MobiDB-lite"/>
    </source>
</evidence>
<feature type="region of interest" description="Disordered" evidence="1">
    <location>
        <begin position="291"/>
        <end position="315"/>
    </location>
</feature>
<gene>
    <name evidence="4" type="ORF">SAMN02746009_03943</name>
</gene>
<dbReference type="Pfam" id="PF18818">
    <property type="entry name" value="MPTase-PolyVal"/>
    <property type="match status" value="1"/>
</dbReference>
<dbReference type="OrthoDB" id="9792687at2"/>
<protein>
    <submittedName>
        <fullName evidence="4">Antirestriction protein ArdC</fullName>
    </submittedName>
</protein>
<proteinExistence type="predicted"/>
<dbReference type="Proteomes" id="UP000183947">
    <property type="component" value="Unassembled WGS sequence"/>
</dbReference>
<feature type="domain" description="Polyvalent protein metallopeptidase" evidence="3">
    <location>
        <begin position="150"/>
        <end position="280"/>
    </location>
</feature>
<dbReference type="GO" id="GO:0003697">
    <property type="term" value="F:single-stranded DNA binding"/>
    <property type="evidence" value="ECO:0007669"/>
    <property type="project" value="InterPro"/>
</dbReference>
<dbReference type="AlphaFoldDB" id="A0A1M7G1L3"/>
<dbReference type="Pfam" id="PF08401">
    <property type="entry name" value="ArdcN"/>
    <property type="match status" value="1"/>
</dbReference>
<evidence type="ECO:0000259" key="2">
    <source>
        <dbReference type="Pfam" id="PF08401"/>
    </source>
</evidence>
<evidence type="ECO:0000259" key="3">
    <source>
        <dbReference type="Pfam" id="PF18818"/>
    </source>
</evidence>
<dbReference type="EMBL" id="FRAS01000034">
    <property type="protein sequence ID" value="SHM10153.1"/>
    <property type="molecule type" value="Genomic_DNA"/>
</dbReference>
<evidence type="ECO:0000313" key="5">
    <source>
        <dbReference type="Proteomes" id="UP000183947"/>
    </source>
</evidence>
<organism evidence="4 5">
    <name type="scientific">Hymenobacter psychrotolerans DSM 18569</name>
    <dbReference type="NCBI Taxonomy" id="1121959"/>
    <lineage>
        <taxon>Bacteria</taxon>
        <taxon>Pseudomonadati</taxon>
        <taxon>Bacteroidota</taxon>
        <taxon>Cytophagia</taxon>
        <taxon>Cytophagales</taxon>
        <taxon>Hymenobacteraceae</taxon>
        <taxon>Hymenobacter</taxon>
    </lineage>
</organism>
<feature type="domain" description="N-terminal" evidence="2">
    <location>
        <begin position="16"/>
        <end position="123"/>
    </location>
</feature>
<dbReference type="RefSeq" id="WP_073288686.1">
    <property type="nucleotide sequence ID" value="NZ_FRAS01000034.1"/>
</dbReference>
<reference evidence="5" key="1">
    <citation type="submission" date="2016-11" db="EMBL/GenBank/DDBJ databases">
        <authorList>
            <person name="Varghese N."/>
            <person name="Submissions S."/>
        </authorList>
    </citation>
    <scope>NUCLEOTIDE SEQUENCE [LARGE SCALE GENOMIC DNA]</scope>
    <source>
        <strain evidence="5">DSM 18569</strain>
    </source>
</reference>
<keyword evidence="5" id="KW-1185">Reference proteome</keyword>
<sequence length="439" mass="47656">MKKQASPAAQTTTRPDVYQIVTDRVIAALEAGQIAWRKPWHAAYGRPRNYVSGRAYTGINAFLLHLVGGTPFFLTFRQAKELGGNIRKGAKGMPVIYYNVTTRTDKQTGEEEKTPFIKYFTVFSVDDVEGVDIILPEQPQDRAHEPLAAAEALVAGWATCPRIEHGGAQAYYAPGPDFVQVPRPETFTSGEAYYSTLFHELTHATGHASRLDRPDLAEALRPSGRAGYAREELTAEMGAAFLCGHAGLNPSATLENTAAYLQFWLEQLRGDKKLVVQAASRAQRAAEFILGTSGGDDNEPSGPQPTPPSGSPGAVMVVNEDEEAPAAPAVDAGALVPRPALPGLPLVVLGQETLPTLTTVVVSTQRIELSRLMEHPAFTDEQRSIATGRILAEADPARLGCWLTNIMRQIAEWEERTLADEARQNPHFFASAQAPGEYI</sequence>
<dbReference type="InterPro" id="IPR041459">
    <property type="entry name" value="MPTase-PolyVal"/>
</dbReference>
<evidence type="ECO:0000313" key="4">
    <source>
        <dbReference type="EMBL" id="SHM10153.1"/>
    </source>
</evidence>
<dbReference type="STRING" id="1121959.SAMN02746009_03943"/>
<accession>A0A1M7G1L3</accession>